<dbReference type="SUPFAM" id="SSF53474">
    <property type="entry name" value="alpha/beta-Hydrolases"/>
    <property type="match status" value="1"/>
</dbReference>
<evidence type="ECO:0000256" key="1">
    <source>
        <dbReference type="SAM" id="Phobius"/>
    </source>
</evidence>
<dbReference type="PANTHER" id="PTHR34853">
    <property type="match status" value="1"/>
</dbReference>
<dbReference type="InterPro" id="IPR005152">
    <property type="entry name" value="Lipase_secreted"/>
</dbReference>
<sequence length="624" mass="66865">MASRNNLFRRVTARVPARWRGWHLSALPRLLASAPPAVILAAGVVVVVLGALIVFRPLTSLLLLGIYVGVSAVVAGVATLVSDGWPPRWWRWPLAVLWVLGGVVVLIWLGRSLELLPRALALLLVVGGLASFGDVVTRGRISQRVLAACWGGAQMVFGFLSLTWPDATLLVVAVVFGVRTVVFGVGLLVRGGQEWARATRPLAEQQPPMKSRRRRTLLADCGRGLLALTLVITASAGWWVNDWLAGGAIVVDAFYYPPADLPDGHGQLIRSDDYTGEIPEGGTVQRILYTTRDANGADAVASGLVIRPVDPPPGPRPVVIWNHGTTGVAQACAPSLRGKAATEWDIPAVEEALERGWVVIASDYSGQGAPGDFPYLIGAGEARSSLDGVLAAAELDDDLVLSPDTLVWGHSQGGHAALWTTQIAEEYTPGLNILGTAALAPAADPYALGAEFTRGAASPQLTLLISWVLVPYTETYWDVDLRDHVATSGRLLVREMTQRCPTEPGVLVSVLTALGVGVDRPLFVGDLTDGALGRRLQENAATGPFGTPLLVAWGAEDEVLPTSFQRDFVAQQCANGEQVRSEEYAGYNHLRVLQPKSKFLPVLIDWSEALFDRDVDESLDECAR</sequence>
<dbReference type="GO" id="GO:0016042">
    <property type="term" value="P:lipid catabolic process"/>
    <property type="evidence" value="ECO:0007669"/>
    <property type="project" value="InterPro"/>
</dbReference>
<dbReference type="OrthoDB" id="9798122at2"/>
<keyword evidence="1" id="KW-0472">Membrane</keyword>
<accession>A0A3L7IWR0</accession>
<feature type="transmembrane region" description="Helical" evidence="1">
    <location>
        <begin position="61"/>
        <end position="82"/>
    </location>
</feature>
<feature type="transmembrane region" description="Helical" evidence="1">
    <location>
        <begin position="115"/>
        <end position="133"/>
    </location>
</feature>
<dbReference type="Pfam" id="PF03583">
    <property type="entry name" value="LIP"/>
    <property type="match status" value="1"/>
</dbReference>
<dbReference type="InterPro" id="IPR005325">
    <property type="entry name" value="DUF308_memb"/>
</dbReference>
<feature type="transmembrane region" description="Helical" evidence="1">
    <location>
        <begin position="217"/>
        <end position="240"/>
    </location>
</feature>
<keyword evidence="1" id="KW-1133">Transmembrane helix</keyword>
<name>A0A3L7IWR0_9MICO</name>
<gene>
    <name evidence="2" type="ORF">D9V28_11130</name>
</gene>
<feature type="transmembrane region" description="Helical" evidence="1">
    <location>
        <begin position="89"/>
        <end position="109"/>
    </location>
</feature>
<reference evidence="2 3" key="1">
    <citation type="submission" date="2018-10" db="EMBL/GenBank/DDBJ databases">
        <authorList>
            <person name="Li J."/>
        </authorList>
    </citation>
    <scope>NUCLEOTIDE SEQUENCE [LARGE SCALE GENOMIC DNA]</scope>
    <source>
        <strain evidence="2 3">ZD1-4</strain>
    </source>
</reference>
<dbReference type="PANTHER" id="PTHR34853:SF1">
    <property type="entry name" value="LIPASE 5"/>
    <property type="match status" value="1"/>
</dbReference>
<organism evidence="2 3">
    <name type="scientific">Mycetocola zhadangensis</name>
    <dbReference type="NCBI Taxonomy" id="1164595"/>
    <lineage>
        <taxon>Bacteria</taxon>
        <taxon>Bacillati</taxon>
        <taxon>Actinomycetota</taxon>
        <taxon>Actinomycetes</taxon>
        <taxon>Micrococcales</taxon>
        <taxon>Microbacteriaceae</taxon>
        <taxon>Mycetocola</taxon>
    </lineage>
</organism>
<dbReference type="RefSeq" id="WP_121659823.1">
    <property type="nucleotide sequence ID" value="NZ_BMEK01000003.1"/>
</dbReference>
<dbReference type="InterPro" id="IPR029058">
    <property type="entry name" value="AB_hydrolase_fold"/>
</dbReference>
<dbReference type="EMBL" id="RCWJ01000003">
    <property type="protein sequence ID" value="RLQ82519.1"/>
    <property type="molecule type" value="Genomic_DNA"/>
</dbReference>
<keyword evidence="1" id="KW-0812">Transmembrane</keyword>
<keyword evidence="3" id="KW-1185">Reference proteome</keyword>
<evidence type="ECO:0008006" key="4">
    <source>
        <dbReference type="Google" id="ProtNLM"/>
    </source>
</evidence>
<dbReference type="Gene3D" id="3.40.50.1820">
    <property type="entry name" value="alpha/beta hydrolase"/>
    <property type="match status" value="2"/>
</dbReference>
<protein>
    <recommendedName>
        <fullName evidence="4">Lipase</fullName>
    </recommendedName>
</protein>
<dbReference type="Proteomes" id="UP000282460">
    <property type="component" value="Unassembled WGS sequence"/>
</dbReference>
<dbReference type="Pfam" id="PF03729">
    <property type="entry name" value="DUF308"/>
    <property type="match status" value="2"/>
</dbReference>
<feature type="transmembrane region" description="Helical" evidence="1">
    <location>
        <begin position="30"/>
        <end position="55"/>
    </location>
</feature>
<proteinExistence type="predicted"/>
<dbReference type="AlphaFoldDB" id="A0A3L7IWR0"/>
<feature type="transmembrane region" description="Helical" evidence="1">
    <location>
        <begin position="170"/>
        <end position="189"/>
    </location>
</feature>
<dbReference type="GO" id="GO:0004806">
    <property type="term" value="F:triacylglycerol lipase activity"/>
    <property type="evidence" value="ECO:0007669"/>
    <property type="project" value="InterPro"/>
</dbReference>
<evidence type="ECO:0000313" key="2">
    <source>
        <dbReference type="EMBL" id="RLQ82519.1"/>
    </source>
</evidence>
<evidence type="ECO:0000313" key="3">
    <source>
        <dbReference type="Proteomes" id="UP000282460"/>
    </source>
</evidence>
<comment type="caution">
    <text evidence="2">The sequence shown here is derived from an EMBL/GenBank/DDBJ whole genome shotgun (WGS) entry which is preliminary data.</text>
</comment>